<keyword evidence="5" id="KW-0119">Carbohydrate metabolism</keyword>
<dbReference type="PANTHER" id="PTHR43576:SF2">
    <property type="entry name" value="INTRACELLULAR EXO-ALPHA-L-ARABINOFURANOSIDASE 2"/>
    <property type="match status" value="1"/>
</dbReference>
<evidence type="ECO:0000256" key="2">
    <source>
        <dbReference type="ARBA" id="ARBA00007186"/>
    </source>
</evidence>
<protein>
    <recommendedName>
        <fullName evidence="3">non-reducing end alpha-L-arabinofuranosidase</fullName>
        <ecNumber evidence="3">3.2.1.55</ecNumber>
    </recommendedName>
</protein>
<name>A0A0F9UV55_9ZZZZ</name>
<comment type="similarity">
    <text evidence="2">Belongs to the glycosyl hydrolase 51 family.</text>
</comment>
<dbReference type="InterPro" id="IPR013780">
    <property type="entry name" value="Glyco_hydro_b"/>
</dbReference>
<gene>
    <name evidence="8" type="ORF">LCGC14_0161700</name>
</gene>
<dbReference type="InterPro" id="IPR017853">
    <property type="entry name" value="GH"/>
</dbReference>
<dbReference type="InterPro" id="IPR010720">
    <property type="entry name" value="Alpha-L-AF_C"/>
</dbReference>
<dbReference type="GO" id="GO:0046373">
    <property type="term" value="P:L-arabinose metabolic process"/>
    <property type="evidence" value="ECO:0007669"/>
    <property type="project" value="InterPro"/>
</dbReference>
<accession>A0A0F9UV55</accession>
<organism evidence="8">
    <name type="scientific">marine sediment metagenome</name>
    <dbReference type="NCBI Taxonomy" id="412755"/>
    <lineage>
        <taxon>unclassified sequences</taxon>
        <taxon>metagenomes</taxon>
        <taxon>ecological metagenomes</taxon>
    </lineage>
</organism>
<evidence type="ECO:0000313" key="8">
    <source>
        <dbReference type="EMBL" id="KKN96920.1"/>
    </source>
</evidence>
<dbReference type="SUPFAM" id="SSF51011">
    <property type="entry name" value="Glycosyl hydrolase domain"/>
    <property type="match status" value="1"/>
</dbReference>
<evidence type="ECO:0000256" key="1">
    <source>
        <dbReference type="ARBA" id="ARBA00001462"/>
    </source>
</evidence>
<evidence type="ECO:0000256" key="6">
    <source>
        <dbReference type="ARBA" id="ARBA00023295"/>
    </source>
</evidence>
<dbReference type="GO" id="GO:0046556">
    <property type="term" value="F:alpha-L-arabinofuranosidase activity"/>
    <property type="evidence" value="ECO:0007669"/>
    <property type="project" value="UniProtKB-EC"/>
</dbReference>
<proteinExistence type="inferred from homology"/>
<dbReference type="EC" id="3.2.1.55" evidence="3"/>
<dbReference type="GO" id="GO:0000272">
    <property type="term" value="P:polysaccharide catabolic process"/>
    <property type="evidence" value="ECO:0007669"/>
    <property type="project" value="TreeGrafter"/>
</dbReference>
<dbReference type="PANTHER" id="PTHR43576">
    <property type="entry name" value="ALPHA-L-ARABINOFURANOSIDASE C-RELATED"/>
    <property type="match status" value="1"/>
</dbReference>
<dbReference type="Gene3D" id="2.60.40.1180">
    <property type="entry name" value="Golgi alpha-mannosidase II"/>
    <property type="match status" value="1"/>
</dbReference>
<dbReference type="Gene3D" id="3.20.20.80">
    <property type="entry name" value="Glycosidases"/>
    <property type="match status" value="1"/>
</dbReference>
<comment type="caution">
    <text evidence="8">The sequence shown here is derived from an EMBL/GenBank/DDBJ whole genome shotgun (WGS) entry which is preliminary data.</text>
</comment>
<dbReference type="SUPFAM" id="SSF51445">
    <property type="entry name" value="(Trans)glycosidases"/>
    <property type="match status" value="1"/>
</dbReference>
<dbReference type="Pfam" id="PF22848">
    <property type="entry name" value="ASD1_dom"/>
    <property type="match status" value="1"/>
</dbReference>
<evidence type="ECO:0000256" key="3">
    <source>
        <dbReference type="ARBA" id="ARBA00012670"/>
    </source>
</evidence>
<dbReference type="Pfam" id="PF06964">
    <property type="entry name" value="Alpha-L-AF_C"/>
    <property type="match status" value="1"/>
</dbReference>
<evidence type="ECO:0000259" key="7">
    <source>
        <dbReference type="SMART" id="SM00813"/>
    </source>
</evidence>
<dbReference type="AlphaFoldDB" id="A0A0F9UV55"/>
<dbReference type="EMBL" id="LAZR01000061">
    <property type="protein sequence ID" value="KKN96920.1"/>
    <property type="molecule type" value="Genomic_DNA"/>
</dbReference>
<dbReference type="InterPro" id="IPR055235">
    <property type="entry name" value="ASD1_cat"/>
</dbReference>
<evidence type="ECO:0000256" key="5">
    <source>
        <dbReference type="ARBA" id="ARBA00023277"/>
    </source>
</evidence>
<keyword evidence="4" id="KW-0378">Hydrolase</keyword>
<keyword evidence="6" id="KW-0326">Glycosidase</keyword>
<feature type="domain" description="Alpha-L-arabinofuranosidase C-terminal" evidence="7">
    <location>
        <begin position="279"/>
        <end position="471"/>
    </location>
</feature>
<reference evidence="8" key="1">
    <citation type="journal article" date="2015" name="Nature">
        <title>Complex archaea that bridge the gap between prokaryotes and eukaryotes.</title>
        <authorList>
            <person name="Spang A."/>
            <person name="Saw J.H."/>
            <person name="Jorgensen S.L."/>
            <person name="Zaremba-Niedzwiedzka K."/>
            <person name="Martijn J."/>
            <person name="Lind A.E."/>
            <person name="van Eijk R."/>
            <person name="Schleper C."/>
            <person name="Guy L."/>
            <person name="Ettema T.J."/>
        </authorList>
    </citation>
    <scope>NUCLEOTIDE SEQUENCE</scope>
</reference>
<dbReference type="SMART" id="SM00813">
    <property type="entry name" value="Alpha-L-AF_C"/>
    <property type="match status" value="1"/>
</dbReference>
<sequence length="478" mass="53718">MNRITIHGDCGELTICRHIYGQFLEHTGRCVYGGAWVGLDSDIPNTRGWRNDVIEAMQAINVPNIRWPGGNFAEAYHWRNGVGPVDQRPKLPGETNEVGTHEFMDYCDILDCEPYICVNFLSGSCREAAEWLAYMTSDGDDPEAQLRRANGRSQPWRVPMWVIGNEIMTVMTVEYFANMFNHWRRYLDGEFVVACGPNHENYAWTDAIMALAGDRADALAMHYYTIPGPWADKGETIGFPEEDWYITFKKTWFTDELIANHSAIMDRYDPDKRVKIVIDEWGTWYNRDKGVSITWQQNTLRDAVMAGVSLNIFNNRCDRVLMTNISQVVNILQALILTDDDNRRMLRTPTYHVFEMFKVHQDATLLPTETACGTYAVGGEGIEAVSVSASRDGDGDGKVHVSLVNIDPNGDQAITCELRGIAATRVSGRILAAEAMDEHNTFDEPDRLVPTEFTGATLAGETLSVKLPAKSVVVLELT</sequence>
<comment type="catalytic activity">
    <reaction evidence="1">
        <text>Hydrolysis of terminal non-reducing alpha-L-arabinofuranoside residues in alpha-L-arabinosides.</text>
        <dbReference type="EC" id="3.2.1.55"/>
    </reaction>
</comment>
<evidence type="ECO:0000256" key="4">
    <source>
        <dbReference type="ARBA" id="ARBA00022801"/>
    </source>
</evidence>